<proteinExistence type="inferred from homology"/>
<reference evidence="3 4" key="1">
    <citation type="submission" date="2019-11" db="EMBL/GenBank/DDBJ databases">
        <authorList>
            <person name="Khan S.A."/>
            <person name="Jeon C.O."/>
            <person name="Chun B.H."/>
        </authorList>
    </citation>
    <scope>NUCLEOTIDE SEQUENCE [LARGE SCALE GENOMIC DNA]</scope>
    <source>
        <strain evidence="3 4">IMCC 1097</strain>
    </source>
</reference>
<evidence type="ECO:0000256" key="2">
    <source>
        <dbReference type="ARBA" id="ARBA00023235"/>
    </source>
</evidence>
<evidence type="ECO:0000256" key="1">
    <source>
        <dbReference type="ARBA" id="ARBA00007847"/>
    </source>
</evidence>
<dbReference type="GO" id="GO:0047661">
    <property type="term" value="F:amino-acid racemase activity"/>
    <property type="evidence" value="ECO:0007669"/>
    <property type="project" value="InterPro"/>
</dbReference>
<dbReference type="EMBL" id="CP045871">
    <property type="protein sequence ID" value="QGG81183.1"/>
    <property type="molecule type" value="Genomic_DNA"/>
</dbReference>
<dbReference type="InterPro" id="IPR001920">
    <property type="entry name" value="Asp/Glu_race"/>
</dbReference>
<dbReference type="PANTHER" id="PTHR21198:SF7">
    <property type="entry name" value="ASPARTATE-GLUTAMATE RACEMASE FAMILY"/>
    <property type="match status" value="1"/>
</dbReference>
<dbReference type="EC" id="5.1.1.-" evidence="3"/>
<protein>
    <submittedName>
        <fullName evidence="3">Amino acid racemase</fullName>
        <ecNumber evidence="3">5.1.1.-</ecNumber>
    </submittedName>
</protein>
<keyword evidence="2 3" id="KW-0413">Isomerase</keyword>
<evidence type="ECO:0000313" key="3">
    <source>
        <dbReference type="EMBL" id="QGG81183.1"/>
    </source>
</evidence>
<dbReference type="Gene3D" id="3.40.50.1860">
    <property type="match status" value="2"/>
</dbReference>
<dbReference type="SUPFAM" id="SSF53681">
    <property type="entry name" value="Aspartate/glutamate racemase"/>
    <property type="match status" value="2"/>
</dbReference>
<dbReference type="InterPro" id="IPR004380">
    <property type="entry name" value="Asp_race"/>
</dbReference>
<dbReference type="PANTHER" id="PTHR21198">
    <property type="entry name" value="GLUTAMATE RACEMASE"/>
    <property type="match status" value="1"/>
</dbReference>
<gene>
    <name evidence="3" type="ORF">GH975_11655</name>
</gene>
<dbReference type="AlphaFoldDB" id="A0A5Q2QCZ5"/>
<name>A0A5Q2QCZ5_9GAMM</name>
<keyword evidence="4" id="KW-1185">Reference proteome</keyword>
<accession>A0A5Q2QCZ5</accession>
<dbReference type="NCBIfam" id="TIGR00035">
    <property type="entry name" value="asp_race"/>
    <property type="match status" value="1"/>
</dbReference>
<dbReference type="Pfam" id="PF01177">
    <property type="entry name" value="Asp_Glu_race"/>
    <property type="match status" value="1"/>
</dbReference>
<dbReference type="RefSeq" id="WP_153714686.1">
    <property type="nucleotide sequence ID" value="NZ_CP045871.1"/>
</dbReference>
<dbReference type="Proteomes" id="UP000388235">
    <property type="component" value="Chromosome"/>
</dbReference>
<comment type="similarity">
    <text evidence="1">Belongs to the aspartate/glutamate racemases family.</text>
</comment>
<dbReference type="InterPro" id="IPR015942">
    <property type="entry name" value="Asp/Glu/hydantoin_racemase"/>
</dbReference>
<dbReference type="OrthoDB" id="9803739at2"/>
<evidence type="ECO:0000313" key="4">
    <source>
        <dbReference type="Proteomes" id="UP000388235"/>
    </source>
</evidence>
<organism evidence="3 4">
    <name type="scientific">Litorivicinus lipolyticus</name>
    <dbReference type="NCBI Taxonomy" id="418701"/>
    <lineage>
        <taxon>Bacteria</taxon>
        <taxon>Pseudomonadati</taxon>
        <taxon>Pseudomonadota</taxon>
        <taxon>Gammaproteobacteria</taxon>
        <taxon>Oceanospirillales</taxon>
        <taxon>Litorivicinaceae</taxon>
        <taxon>Litorivicinus</taxon>
    </lineage>
</organism>
<dbReference type="KEGG" id="llp:GH975_11655"/>
<sequence length="225" mass="24164">MKPIGLLGGTTWVSTQHYYAKLNRAYQDARGGIASAPMLIHSADFAPIAAAQAAEDWNALGEFFGARARELEVAGAGAIAIGANTLHLCIDAVQNHVDVPVLHIGDGIAQALGRRPTLLLGTAFTMAKPFLRDYLSARGCAIEVPSAEQQAWVHDIIYTELAKERVTQASRGRFQALAEGFQGEQVLLACTELGLVLDADNCSLPLVDSLDCHVQLLLDYLINQL</sequence>